<dbReference type="Pfam" id="PF13513">
    <property type="entry name" value="HEAT_EZ"/>
    <property type="match status" value="1"/>
</dbReference>
<dbReference type="PANTHER" id="PTHR10527">
    <property type="entry name" value="IMPORTIN BETA"/>
    <property type="match status" value="1"/>
</dbReference>
<dbReference type="InterPro" id="IPR041389">
    <property type="entry name" value="Importin_rep_6"/>
</dbReference>
<dbReference type="Pfam" id="PF25780">
    <property type="entry name" value="TPR_IPO5"/>
    <property type="match status" value="1"/>
</dbReference>
<feature type="non-terminal residue" evidence="11">
    <location>
        <position position="1"/>
    </location>
</feature>
<dbReference type="Gene3D" id="1.25.10.10">
    <property type="entry name" value="Leucine-rich Repeat Variant"/>
    <property type="match status" value="2"/>
</dbReference>
<evidence type="ECO:0000256" key="7">
    <source>
        <dbReference type="ARBA" id="ARBA00023242"/>
    </source>
</evidence>
<keyword evidence="5" id="KW-0677">Repeat</keyword>
<feature type="region of interest" description="Disordered" evidence="8">
    <location>
        <begin position="330"/>
        <end position="384"/>
    </location>
</feature>
<evidence type="ECO:0000313" key="11">
    <source>
        <dbReference type="EMBL" id="KAJ2923811.1"/>
    </source>
</evidence>
<organism evidence="11 12">
    <name type="scientific">Candolleomyces eurysporus</name>
    <dbReference type="NCBI Taxonomy" id="2828524"/>
    <lineage>
        <taxon>Eukaryota</taxon>
        <taxon>Fungi</taxon>
        <taxon>Dikarya</taxon>
        <taxon>Basidiomycota</taxon>
        <taxon>Agaricomycotina</taxon>
        <taxon>Agaricomycetes</taxon>
        <taxon>Agaricomycetidae</taxon>
        <taxon>Agaricales</taxon>
        <taxon>Agaricineae</taxon>
        <taxon>Psathyrellaceae</taxon>
        <taxon>Candolleomyces</taxon>
    </lineage>
</organism>
<evidence type="ECO:0000256" key="4">
    <source>
        <dbReference type="ARBA" id="ARBA00022490"/>
    </source>
</evidence>
<feature type="domain" description="Importin subunit beta-1/Transportin-1-like TPR repeats" evidence="9">
    <location>
        <begin position="585"/>
        <end position="744"/>
    </location>
</feature>
<keyword evidence="4" id="KW-0963">Cytoplasm</keyword>
<name>A0A9W8MAZ9_9AGAR</name>
<dbReference type="GO" id="GO:0006606">
    <property type="term" value="P:protein import into nucleus"/>
    <property type="evidence" value="ECO:0007669"/>
    <property type="project" value="InterPro"/>
</dbReference>
<dbReference type="InterPro" id="IPR057672">
    <property type="entry name" value="TPR_IPO4/5"/>
</dbReference>
<dbReference type="InterPro" id="IPR041653">
    <property type="entry name" value="Importin_rep_4"/>
</dbReference>
<evidence type="ECO:0000256" key="2">
    <source>
        <dbReference type="ARBA" id="ARBA00004496"/>
    </source>
</evidence>
<evidence type="ECO:0000256" key="1">
    <source>
        <dbReference type="ARBA" id="ARBA00004123"/>
    </source>
</evidence>
<comment type="subcellular location">
    <subcellularLocation>
        <location evidence="2">Cytoplasm</location>
    </subcellularLocation>
    <subcellularLocation>
        <location evidence="1">Nucleus</location>
    </subcellularLocation>
</comment>
<dbReference type="Proteomes" id="UP001140091">
    <property type="component" value="Unassembled WGS sequence"/>
</dbReference>
<evidence type="ECO:0000256" key="6">
    <source>
        <dbReference type="ARBA" id="ARBA00022927"/>
    </source>
</evidence>
<accession>A0A9W8MAZ9</accession>
<evidence type="ECO:0000256" key="5">
    <source>
        <dbReference type="ARBA" id="ARBA00022737"/>
    </source>
</evidence>
<dbReference type="GO" id="GO:0005737">
    <property type="term" value="C:cytoplasm"/>
    <property type="evidence" value="ECO:0007669"/>
    <property type="project" value="UniProtKB-SubCell"/>
</dbReference>
<dbReference type="InterPro" id="IPR058584">
    <property type="entry name" value="IMB1_TNPO1-like_TPR"/>
</dbReference>
<evidence type="ECO:0000256" key="8">
    <source>
        <dbReference type="SAM" id="MobiDB-lite"/>
    </source>
</evidence>
<dbReference type="InterPro" id="IPR016024">
    <property type="entry name" value="ARM-type_fold"/>
</dbReference>
<evidence type="ECO:0000313" key="12">
    <source>
        <dbReference type="Proteomes" id="UP001140091"/>
    </source>
</evidence>
<feature type="domain" description="IPO4/5-like TPR repeats" evidence="10">
    <location>
        <begin position="183"/>
        <end position="314"/>
    </location>
</feature>
<dbReference type="EMBL" id="JANBPK010001277">
    <property type="protein sequence ID" value="KAJ2923811.1"/>
    <property type="molecule type" value="Genomic_DNA"/>
</dbReference>
<dbReference type="AlphaFoldDB" id="A0A9W8MAZ9"/>
<gene>
    <name evidence="11" type="ORF">H1R20_g13285</name>
</gene>
<dbReference type="Pfam" id="PF18808">
    <property type="entry name" value="Importin_rep_4"/>
    <property type="match status" value="1"/>
</dbReference>
<dbReference type="Pfam" id="PF18829">
    <property type="entry name" value="Importin_rep_6"/>
    <property type="match status" value="1"/>
</dbReference>
<reference evidence="11" key="1">
    <citation type="submission" date="2022-06" db="EMBL/GenBank/DDBJ databases">
        <title>Genome Sequence of Candolleomyces eurysporus.</title>
        <authorList>
            <person name="Buettner E."/>
        </authorList>
    </citation>
    <scope>NUCLEOTIDE SEQUENCE</scope>
    <source>
        <strain evidence="11">VTCC 930004</strain>
    </source>
</reference>
<dbReference type="GO" id="GO:0005634">
    <property type="term" value="C:nucleus"/>
    <property type="evidence" value="ECO:0007669"/>
    <property type="project" value="UniProtKB-SubCell"/>
</dbReference>
<protein>
    <recommendedName>
        <fullName evidence="13">ARM repeat-containing protein</fullName>
    </recommendedName>
</protein>
<dbReference type="InterPro" id="IPR040122">
    <property type="entry name" value="Importin_beta"/>
</dbReference>
<sequence>MDAVVPPEITAELTQILSNLVLGDNDIRANAEKAVNDRLARTPELYLLALAQFAIAADTEVMRSFSLVLLRRLLFRSAPLSVQPPGPQRQPLPRLTLYDHLSAQTLTTLERLLLHSLSHEPSQSVRRKSVDTICDVAKQGMARGRPWHALQAQTFSMTQAGLTGSHDGVGVAGNGAGGMAWLMRESAYRVFAGCPNLVMDLQTDAVLQVFQRGLQDAESIEVRHAALLASVAYLTVADPPQLAQSLSLMYPLLETIHYLSQNLNSSPLSPPQANTNSTQASNTQHLTNFLSDLTPLCSSNPALFQPHLQPLLSFMPQLILPAVDCGPTPTVSRPFPGPSSASSSGSGGRQGAFVFPIPGEPSSSSNGDNSEDEDDANSREEDDERAALRLAALEFMVSLSEARPSMVKKVTGWVESLARACLEGMGELDEEHEGVVEWLAEDPSAASDSDSNPAMYEQSLDRLACALGGRSVLPPAFQYIPMMLVSYDWRSRHAGLMAIAAIGEGTGKVMQNELAKIVDLVTPMFKDSHPRVRYAACQCVGQLCTDLEEVIQEQYHQQLFPVLIIHSHAAAALINFCEGVERDTLLPYLDPIVERLLKLLNPGGESGANVKRYVQEQAITTLAMVADASEVTFGKHYPTIMPLLLNVLQNAEGKEYIKLRIKAMECAGLIAIAVGREVFRPDSNTLVELLIRIQKSPHDPSDTQLTHYLIATWAKVCQAMGEEFEPYLPVVMPSLLTTASAKADISVYDEDVENMEEKEGWEIIEMEGQTLGIRTSSIDEKCQAFETLVIYCSTLGACFAPYLSQTLEITLPALKFYFHDGVREAAAMLAPMLLSCGKQSGSLTPQMVSAIFHQIINCISTEHDSSFLASLFKCFTDCLLLIGGPSALSPEYHNGIIEATKRQLQQLAERRKARTARVHSERGDEIIREEMGMLEEIEDYALEDMGKMLSLFDPNHPLIVAVSSVKDLGFGGGYGSESEGAEDVG</sequence>
<keyword evidence="7" id="KW-0539">Nucleus</keyword>
<dbReference type="OrthoDB" id="543373at2759"/>
<evidence type="ECO:0008006" key="13">
    <source>
        <dbReference type="Google" id="ProtNLM"/>
    </source>
</evidence>
<comment type="caution">
    <text evidence="11">The sequence shown here is derived from an EMBL/GenBank/DDBJ whole genome shotgun (WGS) entry which is preliminary data.</text>
</comment>
<feature type="compositionally biased region" description="Acidic residues" evidence="8">
    <location>
        <begin position="369"/>
        <end position="384"/>
    </location>
</feature>
<dbReference type="InterPro" id="IPR011989">
    <property type="entry name" value="ARM-like"/>
</dbReference>
<dbReference type="SUPFAM" id="SSF48371">
    <property type="entry name" value="ARM repeat"/>
    <property type="match status" value="1"/>
</dbReference>
<proteinExistence type="predicted"/>
<feature type="compositionally biased region" description="Low complexity" evidence="8">
    <location>
        <begin position="332"/>
        <end position="344"/>
    </location>
</feature>
<evidence type="ECO:0000256" key="3">
    <source>
        <dbReference type="ARBA" id="ARBA00022448"/>
    </source>
</evidence>
<keyword evidence="6" id="KW-0653">Protein transport</keyword>
<dbReference type="Pfam" id="PF25574">
    <property type="entry name" value="TPR_IMB1"/>
    <property type="match status" value="1"/>
</dbReference>
<evidence type="ECO:0000259" key="9">
    <source>
        <dbReference type="Pfam" id="PF25574"/>
    </source>
</evidence>
<keyword evidence="3" id="KW-0813">Transport</keyword>
<keyword evidence="12" id="KW-1185">Reference proteome</keyword>
<evidence type="ECO:0000259" key="10">
    <source>
        <dbReference type="Pfam" id="PF25780"/>
    </source>
</evidence>